<keyword evidence="7 12" id="KW-0418">Kinase</keyword>
<dbReference type="EC" id="2.7.1.15" evidence="2 12"/>
<evidence type="ECO:0000256" key="11">
    <source>
        <dbReference type="ARBA" id="ARBA00023277"/>
    </source>
</evidence>
<dbReference type="PANTHER" id="PTHR10584">
    <property type="entry name" value="SUGAR KINASE"/>
    <property type="match status" value="1"/>
</dbReference>
<dbReference type="HAMAP" id="MF_01987">
    <property type="entry name" value="Ribokinase"/>
    <property type="match status" value="1"/>
</dbReference>
<dbReference type="PROSITE" id="PS00584">
    <property type="entry name" value="PFKB_KINASES_2"/>
    <property type="match status" value="1"/>
</dbReference>
<dbReference type="InterPro" id="IPR002173">
    <property type="entry name" value="Carboh/pur_kinase_PfkB_CS"/>
</dbReference>
<dbReference type="SUPFAM" id="SSF53613">
    <property type="entry name" value="Ribokinase-like"/>
    <property type="match status" value="1"/>
</dbReference>
<dbReference type="Proteomes" id="UP000642819">
    <property type="component" value="Unassembled WGS sequence"/>
</dbReference>
<dbReference type="Pfam" id="PF00294">
    <property type="entry name" value="PfkB"/>
    <property type="match status" value="1"/>
</dbReference>
<evidence type="ECO:0000256" key="6">
    <source>
        <dbReference type="ARBA" id="ARBA00022741"/>
    </source>
</evidence>
<evidence type="ECO:0000256" key="4">
    <source>
        <dbReference type="ARBA" id="ARBA00022679"/>
    </source>
</evidence>
<feature type="binding site" evidence="12">
    <location>
        <position position="292"/>
    </location>
    <ligand>
        <name>K(+)</name>
        <dbReference type="ChEBI" id="CHEBI:29103"/>
    </ligand>
</feature>
<evidence type="ECO:0000256" key="3">
    <source>
        <dbReference type="ARBA" id="ARBA00016943"/>
    </source>
</evidence>
<feature type="binding site" evidence="12">
    <location>
        <position position="253"/>
    </location>
    <ligand>
        <name>K(+)</name>
        <dbReference type="ChEBI" id="CHEBI:29103"/>
    </ligand>
</feature>
<evidence type="ECO:0000256" key="7">
    <source>
        <dbReference type="ARBA" id="ARBA00022777"/>
    </source>
</evidence>
<keyword evidence="11 12" id="KW-0119">Carbohydrate metabolism</keyword>
<name>A0ABQ3GJ20_9MICC</name>
<keyword evidence="10 12" id="KW-0630">Potassium</keyword>
<dbReference type="InterPro" id="IPR029056">
    <property type="entry name" value="Ribokinase-like"/>
</dbReference>
<feature type="binding site" evidence="12">
    <location>
        <begin position="216"/>
        <end position="221"/>
    </location>
    <ligand>
        <name>ATP</name>
        <dbReference type="ChEBI" id="CHEBI:30616"/>
    </ligand>
</feature>
<feature type="binding site" evidence="12">
    <location>
        <begin position="256"/>
        <end position="257"/>
    </location>
    <ligand>
        <name>ATP</name>
        <dbReference type="ChEBI" id="CHEBI:30616"/>
    </ligand>
</feature>
<proteinExistence type="inferred from homology"/>
<comment type="similarity">
    <text evidence="1">Belongs to the carbohydrate kinase pfkB family.</text>
</comment>
<dbReference type="EMBL" id="BMXK01000006">
    <property type="protein sequence ID" value="GHD05941.1"/>
    <property type="molecule type" value="Genomic_DNA"/>
</dbReference>
<comment type="similarity">
    <text evidence="12">Belongs to the carbohydrate kinase PfkB family. Ribokinase subfamily.</text>
</comment>
<feature type="domain" description="Carbohydrate kinase PfkB" evidence="13">
    <location>
        <begin position="6"/>
        <end position="298"/>
    </location>
</feature>
<keyword evidence="6 12" id="KW-0547">Nucleotide-binding</keyword>
<keyword evidence="8 12" id="KW-0067">ATP-binding</keyword>
<keyword evidence="12" id="KW-0963">Cytoplasm</keyword>
<evidence type="ECO:0000256" key="8">
    <source>
        <dbReference type="ARBA" id="ARBA00022840"/>
    </source>
</evidence>
<comment type="cofactor">
    <cofactor evidence="12">
        <name>Mg(2+)</name>
        <dbReference type="ChEBI" id="CHEBI:18420"/>
    </cofactor>
    <text evidence="12">Requires a divalent cation, most likely magnesium in vivo, as an electrophilic catalyst to aid phosphoryl group transfer. It is the chelate of the metal and the nucleotide that is the actual substrate.</text>
</comment>
<dbReference type="PRINTS" id="PR00990">
    <property type="entry name" value="RIBOKINASE"/>
</dbReference>
<dbReference type="InterPro" id="IPR002139">
    <property type="entry name" value="Ribo/fructo_kinase"/>
</dbReference>
<dbReference type="InterPro" id="IPR011877">
    <property type="entry name" value="Ribokinase"/>
</dbReference>
<organism evidence="14 15">
    <name type="scientific">Zhihengliuella salsuginis</name>
    <dbReference type="NCBI Taxonomy" id="578222"/>
    <lineage>
        <taxon>Bacteria</taxon>
        <taxon>Bacillati</taxon>
        <taxon>Actinomycetota</taxon>
        <taxon>Actinomycetes</taxon>
        <taxon>Micrococcales</taxon>
        <taxon>Micrococcaceae</taxon>
        <taxon>Zhihengliuella</taxon>
    </lineage>
</organism>
<comment type="caution">
    <text evidence="12">Lacks conserved residue(s) required for the propagation of feature annotation.</text>
</comment>
<evidence type="ECO:0000256" key="2">
    <source>
        <dbReference type="ARBA" id="ARBA00012035"/>
    </source>
</evidence>
<keyword evidence="5 12" id="KW-0479">Metal-binding</keyword>
<comment type="pathway">
    <text evidence="12">Carbohydrate metabolism; D-ribose degradation; D-ribose 5-phosphate from beta-D-ribopyranose: step 2/2.</text>
</comment>
<evidence type="ECO:0000256" key="12">
    <source>
        <dbReference type="HAMAP-Rule" id="MF_01987"/>
    </source>
</evidence>
<sequence>MSHHRTVTVIGSSNADLAVSMDRLPGPGETVLARSFVTSPGGKGANQALAARLAGAETEFVGAVGRDPHAEVALGMLAEAGVDLSRVRRVDEPTGIALISIDAAGENSIAVVPGANATVTADVVGGLGEVRGVVVLQGEIPAAAVERAAAAAERVVLNLAPVIAVDPDVIRAADPLVVNEHEAALVLEQFGSDAPEAPEDAARALLGHGVRSVVITLGAAGSLVAEHMTTTANDDGARLSTVAAVRADAVDTTGAGDAYTGALAARLAAGDELVAAAGFAARFSAASVAKPGAQASYPRTLDELPGA</sequence>
<evidence type="ECO:0000259" key="13">
    <source>
        <dbReference type="Pfam" id="PF00294"/>
    </source>
</evidence>
<feature type="binding site" evidence="12">
    <location>
        <position position="251"/>
    </location>
    <ligand>
        <name>K(+)</name>
        <dbReference type="ChEBI" id="CHEBI:29103"/>
    </ligand>
</feature>
<keyword evidence="15" id="KW-1185">Reference proteome</keyword>
<feature type="binding site" evidence="12">
    <location>
        <position position="179"/>
    </location>
    <ligand>
        <name>ATP</name>
        <dbReference type="ChEBI" id="CHEBI:30616"/>
    </ligand>
</feature>
<evidence type="ECO:0000313" key="14">
    <source>
        <dbReference type="EMBL" id="GHD05941.1"/>
    </source>
</evidence>
<comment type="catalytic activity">
    <reaction evidence="12">
        <text>D-ribose + ATP = D-ribose 5-phosphate + ADP + H(+)</text>
        <dbReference type="Rhea" id="RHEA:13697"/>
        <dbReference type="ChEBI" id="CHEBI:15378"/>
        <dbReference type="ChEBI" id="CHEBI:30616"/>
        <dbReference type="ChEBI" id="CHEBI:47013"/>
        <dbReference type="ChEBI" id="CHEBI:78346"/>
        <dbReference type="ChEBI" id="CHEBI:456216"/>
        <dbReference type="EC" id="2.7.1.15"/>
    </reaction>
</comment>
<comment type="subcellular location">
    <subcellularLocation>
        <location evidence="12">Cytoplasm</location>
    </subcellularLocation>
</comment>
<comment type="activity regulation">
    <text evidence="12">Activated by a monovalent cation that binds near, but not in, the active site. The most likely occupant of the site in vivo is potassium. Ion binding induces a conformational change that may alter substrate affinity.</text>
</comment>
<comment type="caution">
    <text evidence="14">The sequence shown here is derived from an EMBL/GenBank/DDBJ whole genome shotgun (WGS) entry which is preliminary data.</text>
</comment>
<accession>A0ABQ3GJ20</accession>
<keyword evidence="4 12" id="KW-0808">Transferase</keyword>
<comment type="subunit">
    <text evidence="12">Homodimer.</text>
</comment>
<feature type="binding site" evidence="12">
    <location>
        <position position="296"/>
    </location>
    <ligand>
        <name>K(+)</name>
        <dbReference type="ChEBI" id="CHEBI:29103"/>
    </ligand>
</feature>
<evidence type="ECO:0000313" key="15">
    <source>
        <dbReference type="Proteomes" id="UP000642819"/>
    </source>
</evidence>
<protein>
    <recommendedName>
        <fullName evidence="3 12">Ribokinase</fullName>
        <shortName evidence="12">RK</shortName>
        <ecNumber evidence="2 12">2.7.1.15</ecNumber>
    </recommendedName>
</protein>
<feature type="binding site" evidence="12">
    <location>
        <position position="139"/>
    </location>
    <ligand>
        <name>substrate</name>
    </ligand>
</feature>
<evidence type="ECO:0000256" key="1">
    <source>
        <dbReference type="ARBA" id="ARBA00005380"/>
    </source>
</evidence>
<dbReference type="InterPro" id="IPR011611">
    <property type="entry name" value="PfkB_dom"/>
</dbReference>
<feature type="binding site" evidence="12">
    <location>
        <position position="290"/>
    </location>
    <ligand>
        <name>K(+)</name>
        <dbReference type="ChEBI" id="CHEBI:29103"/>
    </ligand>
</feature>
<feature type="binding site" evidence="12">
    <location>
        <position position="257"/>
    </location>
    <ligand>
        <name>substrate</name>
    </ligand>
</feature>
<feature type="binding site" evidence="12">
    <location>
        <begin position="14"/>
        <end position="16"/>
    </location>
    <ligand>
        <name>substrate</name>
    </ligand>
</feature>
<feature type="binding site" evidence="12">
    <location>
        <begin position="42"/>
        <end position="46"/>
    </location>
    <ligand>
        <name>substrate</name>
    </ligand>
</feature>
<comment type="function">
    <text evidence="12">Catalyzes the phosphorylation of ribose at O-5 in a reaction requiring ATP and magnesium. The resulting D-ribose-5-phosphate can then be used either for sythesis of nucleotides, histidine, and tryptophan, or as a component of the pentose phosphate pathway.</text>
</comment>
<feature type="binding site" evidence="12">
    <location>
        <position position="287"/>
    </location>
    <ligand>
        <name>K(+)</name>
        <dbReference type="ChEBI" id="CHEBI:29103"/>
    </ligand>
</feature>
<evidence type="ECO:0000256" key="10">
    <source>
        <dbReference type="ARBA" id="ARBA00022958"/>
    </source>
</evidence>
<dbReference type="PANTHER" id="PTHR10584:SF166">
    <property type="entry name" value="RIBOKINASE"/>
    <property type="match status" value="1"/>
</dbReference>
<dbReference type="RefSeq" id="WP_189349569.1">
    <property type="nucleotide sequence ID" value="NZ_BMXK01000006.1"/>
</dbReference>
<evidence type="ECO:0000256" key="5">
    <source>
        <dbReference type="ARBA" id="ARBA00022723"/>
    </source>
</evidence>
<reference evidence="15" key="1">
    <citation type="journal article" date="2019" name="Int. J. Syst. Evol. Microbiol.">
        <title>The Global Catalogue of Microorganisms (GCM) 10K type strain sequencing project: providing services to taxonomists for standard genome sequencing and annotation.</title>
        <authorList>
            <consortium name="The Broad Institute Genomics Platform"/>
            <consortium name="The Broad Institute Genome Sequencing Center for Infectious Disease"/>
            <person name="Wu L."/>
            <person name="Ma J."/>
        </authorList>
    </citation>
    <scope>NUCLEOTIDE SEQUENCE [LARGE SCALE GENOMIC DNA]</scope>
    <source>
        <strain evidence="15">KCTC 19466</strain>
    </source>
</reference>
<evidence type="ECO:0000256" key="9">
    <source>
        <dbReference type="ARBA" id="ARBA00022842"/>
    </source>
</evidence>
<dbReference type="CDD" id="cd01174">
    <property type="entry name" value="ribokinase"/>
    <property type="match status" value="1"/>
</dbReference>
<feature type="active site" description="Proton acceptor" evidence="12">
    <location>
        <position position="257"/>
    </location>
</feature>
<dbReference type="Gene3D" id="3.40.1190.20">
    <property type="match status" value="1"/>
</dbReference>
<gene>
    <name evidence="12 14" type="primary">rbsK</name>
    <name evidence="14" type="ORF">GCM10008096_15350</name>
</gene>
<keyword evidence="9 12" id="KW-0460">Magnesium</keyword>